<evidence type="ECO:0000256" key="1">
    <source>
        <dbReference type="ARBA" id="ARBA00005224"/>
    </source>
</evidence>
<protein>
    <recommendedName>
        <fullName evidence="10">S-adenosylmethionine synthase</fullName>
        <shortName evidence="10">AdoMet synthase</shortName>
        <ecNumber evidence="10">2.5.1.6</ecNumber>
    </recommendedName>
    <alternativeName>
        <fullName evidence="10">MAT</fullName>
    </alternativeName>
    <alternativeName>
        <fullName evidence="10">Methionine adenosyltransferase</fullName>
    </alternativeName>
</protein>
<comment type="caution">
    <text evidence="16">The sequence shown here is derived from an EMBL/GenBank/DDBJ whole genome shotgun (WGS) entry which is preliminary data.</text>
</comment>
<dbReference type="InterPro" id="IPR022630">
    <property type="entry name" value="S-AdoMet_synt_C"/>
</dbReference>
<feature type="binding site" evidence="10">
    <location>
        <position position="280"/>
    </location>
    <ligand>
        <name>ATP</name>
        <dbReference type="ChEBI" id="CHEBI:30616"/>
        <note>ligand shared between two neighboring subunits</note>
    </ligand>
</feature>
<evidence type="ECO:0000256" key="3">
    <source>
        <dbReference type="ARBA" id="ARBA00022563"/>
    </source>
</evidence>
<dbReference type="InterPro" id="IPR022631">
    <property type="entry name" value="ADOMET_SYNTHASE_CS"/>
</dbReference>
<comment type="catalytic activity">
    <reaction evidence="10">
        <text>L-methionine + ATP + H2O = S-adenosyl-L-methionine + phosphate + diphosphate</text>
        <dbReference type="Rhea" id="RHEA:21080"/>
        <dbReference type="ChEBI" id="CHEBI:15377"/>
        <dbReference type="ChEBI" id="CHEBI:30616"/>
        <dbReference type="ChEBI" id="CHEBI:33019"/>
        <dbReference type="ChEBI" id="CHEBI:43474"/>
        <dbReference type="ChEBI" id="CHEBI:57844"/>
        <dbReference type="ChEBI" id="CHEBI:59789"/>
        <dbReference type="EC" id="2.5.1.6"/>
    </reaction>
</comment>
<evidence type="ECO:0000256" key="9">
    <source>
        <dbReference type="ARBA" id="ARBA00022958"/>
    </source>
</evidence>
<keyword evidence="5 10" id="KW-0479">Metal-binding</keyword>
<sequence>MTKKRHLFTSESVTEGHPDKICDQISDSILDAILSKDANARVACETTVTTGLVLVAGEITTSTYVDIPKIVRETIQGIGYTRAKYGFDAETCAVLTSIDEQSADIAMGVDQALEAREGQMTDAEIEAIGAGDQGLMFGFACNETQELMPLPISLAHKLARRLTEVRKDDTLSYLRPDGKTQVTVEYDENGKPVRVDTIVISTQHHPDVTWEEIDRDLKEHVIKAVVPAELMDGETKFFINPTGRFVIGGPQGDAGLTGRKIIVDTYGGYARHGGGAFSGKDATKVDRSAAYAARYVAKNIVAAGLADKAEVQLAYAIGVAQPVSISVDTFGTGKVSEGVLVELVRNNFDLRPAGIIKMLDLRRPIYKQTAAYGHFGRTDVDLSWERTDKAAALKEQAGL</sequence>
<dbReference type="HAMAP" id="MF_00086">
    <property type="entry name" value="S_AdoMet_synth1"/>
    <property type="match status" value="1"/>
</dbReference>
<dbReference type="RefSeq" id="WP_097877513.1">
    <property type="nucleotide sequence ID" value="NZ_NVMD01000014.1"/>
</dbReference>
<feature type="domain" description="S-adenosylmethionine synthetase N-terminal" evidence="13">
    <location>
        <begin position="6"/>
        <end position="103"/>
    </location>
</feature>
<dbReference type="EMBL" id="NVMD01000014">
    <property type="protein sequence ID" value="PED13504.1"/>
    <property type="molecule type" value="Genomic_DNA"/>
</dbReference>
<dbReference type="GO" id="GO:0005524">
    <property type="term" value="F:ATP binding"/>
    <property type="evidence" value="ECO:0007669"/>
    <property type="project" value="UniProtKB-UniRule"/>
</dbReference>
<keyword evidence="6 10" id="KW-0547">Nucleotide-binding</keyword>
<comment type="function">
    <text evidence="10">Catalyzes the formation of S-adenosylmethionine (AdoMet) from methionine and ATP. The overall synthetic reaction is composed of two sequential steps, AdoMet formation and the subsequent tripolyphosphate hydrolysis which occurs prior to release of AdoMet from the enzyme.</text>
</comment>
<dbReference type="NCBIfam" id="TIGR01034">
    <property type="entry name" value="metK"/>
    <property type="match status" value="1"/>
</dbReference>
<dbReference type="Pfam" id="PF02772">
    <property type="entry name" value="S-AdoMet_synt_M"/>
    <property type="match status" value="1"/>
</dbReference>
<evidence type="ECO:0000259" key="14">
    <source>
        <dbReference type="Pfam" id="PF02772"/>
    </source>
</evidence>
<feature type="binding site" description="in other chain" evidence="10">
    <location>
        <position position="284"/>
    </location>
    <ligand>
        <name>L-methionine</name>
        <dbReference type="ChEBI" id="CHEBI:57844"/>
        <note>ligand shared between two neighboring subunits</note>
    </ligand>
</feature>
<dbReference type="GO" id="GO:0000287">
    <property type="term" value="F:magnesium ion binding"/>
    <property type="evidence" value="ECO:0007669"/>
    <property type="project" value="UniProtKB-UniRule"/>
</dbReference>
<evidence type="ECO:0000256" key="5">
    <source>
        <dbReference type="ARBA" id="ARBA00022723"/>
    </source>
</evidence>
<feature type="binding site" description="in other chain" evidence="10">
    <location>
        <position position="101"/>
    </location>
    <ligand>
        <name>L-methionine</name>
        <dbReference type="ChEBI" id="CHEBI:57844"/>
        <note>ligand shared between two neighboring subunits</note>
    </ligand>
</feature>
<dbReference type="PROSITE" id="PS00377">
    <property type="entry name" value="ADOMET_SYNTHASE_2"/>
    <property type="match status" value="1"/>
</dbReference>
<comment type="subunit">
    <text evidence="10">Homotetramer; dimer of dimers.</text>
</comment>
<dbReference type="PIRSF" id="PIRSF000497">
    <property type="entry name" value="MAT"/>
    <property type="match status" value="1"/>
</dbReference>
<feature type="binding site" evidence="10">
    <location>
        <position position="253"/>
    </location>
    <ligand>
        <name>L-methionine</name>
        <dbReference type="ChEBI" id="CHEBI:57844"/>
        <note>ligand shared between two neighboring subunits</note>
    </ligand>
</feature>
<dbReference type="EC" id="2.5.1.6" evidence="10"/>
<evidence type="ECO:0000259" key="15">
    <source>
        <dbReference type="Pfam" id="PF02773"/>
    </source>
</evidence>
<proteinExistence type="inferred from homology"/>
<feature type="binding site" description="in other chain" evidence="10">
    <location>
        <begin position="244"/>
        <end position="245"/>
    </location>
    <ligand>
        <name>ATP</name>
        <dbReference type="ChEBI" id="CHEBI:30616"/>
        <note>ligand shared between two neighboring subunits</note>
    </ligand>
</feature>
<feature type="binding site" description="in other chain" evidence="10">
    <location>
        <position position="17"/>
    </location>
    <ligand>
        <name>ATP</name>
        <dbReference type="ChEBI" id="CHEBI:30616"/>
        <note>ligand shared between two neighboring subunits</note>
    </ligand>
</feature>
<organism evidence="16 17">
    <name type="scientific">Bacillus thuringiensis</name>
    <dbReference type="NCBI Taxonomy" id="1428"/>
    <lineage>
        <taxon>Bacteria</taxon>
        <taxon>Bacillati</taxon>
        <taxon>Bacillota</taxon>
        <taxon>Bacilli</taxon>
        <taxon>Bacillales</taxon>
        <taxon>Bacillaceae</taxon>
        <taxon>Bacillus</taxon>
        <taxon>Bacillus cereus group</taxon>
    </lineage>
</organism>
<feature type="domain" description="S-adenosylmethionine synthetase central" evidence="14">
    <location>
        <begin position="128"/>
        <end position="245"/>
    </location>
</feature>
<dbReference type="Proteomes" id="UP000220127">
    <property type="component" value="Unassembled WGS sequence"/>
</dbReference>
<evidence type="ECO:0000256" key="12">
    <source>
        <dbReference type="RuleBase" id="RU004462"/>
    </source>
</evidence>
<comment type="cofactor">
    <cofactor evidence="10">
        <name>K(+)</name>
        <dbReference type="ChEBI" id="CHEBI:29103"/>
    </cofactor>
    <text evidence="10">Binds 1 potassium ion per subunit.</text>
</comment>
<feature type="binding site" description="in other chain" evidence="10">
    <location>
        <begin position="259"/>
        <end position="260"/>
    </location>
    <ligand>
        <name>ATP</name>
        <dbReference type="ChEBI" id="CHEBI:30616"/>
        <note>ligand shared between two neighboring subunits</note>
    </ligand>
</feature>
<dbReference type="Pfam" id="PF00438">
    <property type="entry name" value="S-AdoMet_synt_N"/>
    <property type="match status" value="1"/>
</dbReference>
<keyword evidence="9 10" id="KW-0630">Potassium</keyword>
<evidence type="ECO:0000256" key="6">
    <source>
        <dbReference type="ARBA" id="ARBA00022741"/>
    </source>
</evidence>
<dbReference type="InterPro" id="IPR022629">
    <property type="entry name" value="S-AdoMet_synt_central"/>
</dbReference>
<keyword evidence="7 10" id="KW-0067">ATP-binding</keyword>
<dbReference type="SUPFAM" id="SSF55973">
    <property type="entry name" value="S-adenosylmethionine synthetase"/>
    <property type="match status" value="3"/>
</dbReference>
<reference evidence="16 17" key="1">
    <citation type="submission" date="2017-09" db="EMBL/GenBank/DDBJ databases">
        <title>Large-scale bioinformatics analysis of Bacillus genomes uncovers conserved roles of natural products in bacterial physiology.</title>
        <authorList>
            <consortium name="Agbiome Team Llc"/>
            <person name="Bleich R.M."/>
            <person name="Grubbs K.J."/>
            <person name="Santa Maria K.C."/>
            <person name="Allen S.E."/>
            <person name="Farag S."/>
            <person name="Shank E.A."/>
            <person name="Bowers A."/>
        </authorList>
    </citation>
    <scope>NUCLEOTIDE SEQUENCE [LARGE SCALE GENOMIC DNA]</scope>
    <source>
        <strain evidence="16 17">AFS094940</strain>
    </source>
</reference>
<evidence type="ECO:0000256" key="11">
    <source>
        <dbReference type="RuleBase" id="RU000542"/>
    </source>
</evidence>
<accession>A0A9X6TZ25</accession>
<dbReference type="FunFam" id="3.30.300.10:FF:000004">
    <property type="entry name" value="S-adenosylmethionine synthase"/>
    <property type="match status" value="1"/>
</dbReference>
<dbReference type="InterPro" id="IPR002133">
    <property type="entry name" value="S-AdoMet_synthetase"/>
</dbReference>
<feature type="binding site" evidence="10">
    <location>
        <position position="276"/>
    </location>
    <ligand>
        <name>ATP</name>
        <dbReference type="ChEBI" id="CHEBI:30616"/>
        <note>ligand shared between two neighboring subunits</note>
    </ligand>
</feature>
<evidence type="ECO:0000256" key="2">
    <source>
        <dbReference type="ARBA" id="ARBA00009685"/>
    </source>
</evidence>
<feature type="domain" description="S-adenosylmethionine synthetase C-terminal" evidence="15">
    <location>
        <begin position="247"/>
        <end position="386"/>
    </location>
</feature>
<feature type="binding site" description="in other chain" evidence="10">
    <location>
        <position position="58"/>
    </location>
    <ligand>
        <name>L-methionine</name>
        <dbReference type="ChEBI" id="CHEBI:57844"/>
        <note>ligand shared between two neighboring subunits</note>
    </ligand>
</feature>
<keyword evidence="10" id="KW-0963">Cytoplasm</keyword>
<keyword evidence="4 10" id="KW-0808">Transferase</keyword>
<dbReference type="GO" id="GO:0005737">
    <property type="term" value="C:cytoplasm"/>
    <property type="evidence" value="ECO:0007669"/>
    <property type="project" value="UniProtKB-SubCell"/>
</dbReference>
<dbReference type="GO" id="GO:0006556">
    <property type="term" value="P:S-adenosylmethionine biosynthetic process"/>
    <property type="evidence" value="ECO:0007669"/>
    <property type="project" value="UniProtKB-UniRule"/>
</dbReference>
<dbReference type="AlphaFoldDB" id="A0A9X6TZ25"/>
<dbReference type="InterPro" id="IPR022636">
    <property type="entry name" value="S-AdoMet_synthetase_sfam"/>
</dbReference>
<dbReference type="PROSITE" id="PS00376">
    <property type="entry name" value="ADOMET_SYNTHASE_1"/>
    <property type="match status" value="1"/>
</dbReference>
<evidence type="ECO:0000259" key="13">
    <source>
        <dbReference type="Pfam" id="PF00438"/>
    </source>
</evidence>
<dbReference type="FunFam" id="3.30.300.10:FF:000003">
    <property type="entry name" value="S-adenosylmethionine synthase"/>
    <property type="match status" value="1"/>
</dbReference>
<evidence type="ECO:0000256" key="8">
    <source>
        <dbReference type="ARBA" id="ARBA00022842"/>
    </source>
</evidence>
<dbReference type="CDD" id="cd18079">
    <property type="entry name" value="S-AdoMet_synt"/>
    <property type="match status" value="1"/>
</dbReference>
<name>A0A9X6TZ25_BACTU</name>
<dbReference type="GO" id="GO:0004478">
    <property type="term" value="F:methionine adenosyltransferase activity"/>
    <property type="evidence" value="ECO:0007669"/>
    <property type="project" value="UniProtKB-UniRule"/>
</dbReference>
<evidence type="ECO:0000256" key="10">
    <source>
        <dbReference type="HAMAP-Rule" id="MF_00086"/>
    </source>
</evidence>
<feature type="binding site" evidence="10">
    <location>
        <position position="45"/>
    </location>
    <ligand>
        <name>K(+)</name>
        <dbReference type="ChEBI" id="CHEBI:29103"/>
    </ligand>
</feature>
<dbReference type="GO" id="GO:0006730">
    <property type="term" value="P:one-carbon metabolic process"/>
    <property type="evidence" value="ECO:0007669"/>
    <property type="project" value="UniProtKB-KW"/>
</dbReference>
<comment type="pathway">
    <text evidence="1 10">Amino-acid biosynthesis; S-adenosyl-L-methionine biosynthesis; S-adenosyl-L-methionine from L-methionine: step 1/1.</text>
</comment>
<dbReference type="Pfam" id="PF02773">
    <property type="entry name" value="S-AdoMet_synt_C"/>
    <property type="match status" value="1"/>
</dbReference>
<comment type="cofactor">
    <cofactor evidence="10">
        <name>Mg(2+)</name>
        <dbReference type="ChEBI" id="CHEBI:18420"/>
    </cofactor>
    <text evidence="10">Binds 2 divalent ions per subunit.</text>
</comment>
<feature type="binding site" description="in other chain" evidence="10">
    <location>
        <begin position="177"/>
        <end position="179"/>
    </location>
    <ligand>
        <name>ATP</name>
        <dbReference type="ChEBI" id="CHEBI:30616"/>
        <note>ligand shared between two neighboring subunits</note>
    </ligand>
</feature>
<evidence type="ECO:0000313" key="16">
    <source>
        <dbReference type="EMBL" id="PED13504.1"/>
    </source>
</evidence>
<comment type="subcellular location">
    <subcellularLocation>
        <location evidence="10 11">Cytoplasm</location>
    </subcellularLocation>
</comment>
<dbReference type="InterPro" id="IPR022628">
    <property type="entry name" value="S-AdoMet_synt_N"/>
</dbReference>
<evidence type="ECO:0000256" key="4">
    <source>
        <dbReference type="ARBA" id="ARBA00022679"/>
    </source>
</evidence>
<dbReference type="Gene3D" id="3.30.300.10">
    <property type="match status" value="3"/>
</dbReference>
<feature type="region of interest" description="Flexible loop" evidence="10">
    <location>
        <begin position="101"/>
        <end position="111"/>
    </location>
</feature>
<feature type="binding site" evidence="10">
    <location>
        <position position="253"/>
    </location>
    <ligand>
        <name>ATP</name>
        <dbReference type="ChEBI" id="CHEBI:30616"/>
        <note>ligand shared between two neighboring subunits</note>
    </ligand>
</feature>
<feature type="binding site" evidence="10">
    <location>
        <position position="19"/>
    </location>
    <ligand>
        <name>Mg(2+)</name>
        <dbReference type="ChEBI" id="CHEBI:18420"/>
    </ligand>
</feature>
<evidence type="ECO:0000256" key="7">
    <source>
        <dbReference type="ARBA" id="ARBA00022840"/>
    </source>
</evidence>
<keyword evidence="3 10" id="KW-0554">One-carbon metabolism</keyword>
<keyword evidence="8 10" id="KW-0460">Magnesium</keyword>
<gene>
    <name evidence="10" type="primary">metK</name>
    <name evidence="16" type="ORF">CON01_15775</name>
</gene>
<evidence type="ECO:0000313" key="17">
    <source>
        <dbReference type="Proteomes" id="UP000220127"/>
    </source>
</evidence>
<dbReference type="PANTHER" id="PTHR11964">
    <property type="entry name" value="S-ADENOSYLMETHIONINE SYNTHETASE"/>
    <property type="match status" value="1"/>
</dbReference>
<comment type="similarity">
    <text evidence="2 10 12">Belongs to the AdoMet synthase family.</text>
</comment>